<feature type="transmembrane region" description="Helical" evidence="1">
    <location>
        <begin position="108"/>
        <end position="128"/>
    </location>
</feature>
<proteinExistence type="predicted"/>
<evidence type="ECO:0000313" key="2">
    <source>
        <dbReference type="EMBL" id="KAA5533442.1"/>
    </source>
</evidence>
<reference evidence="2 3" key="1">
    <citation type="submission" date="2019-09" db="EMBL/GenBank/DDBJ databases">
        <title>Genome sequence and assembly of Taibaiella sp.</title>
        <authorList>
            <person name="Chhetri G."/>
        </authorList>
    </citation>
    <scope>NUCLEOTIDE SEQUENCE [LARGE SCALE GENOMIC DNA]</scope>
    <source>
        <strain evidence="2 3">KVB11</strain>
    </source>
</reference>
<keyword evidence="1" id="KW-0472">Membrane</keyword>
<sequence>MSINKNNIADFIRYLFRKRKGTEPPQALLDGWSALSNDEIATQLSGLFQSWGLTDEDKRMEINSFLKDYLFTPKPAPVKRPAVIVAPPSDTMQQNQPVFKKKKSNKMLVRYGTAVLLILLCFLGYKYIAFKNTKYLYTITDNVSIRNDDNRIVARMDLFPVQGSTPSFQKLKAQDDEIYYKSIDNSGQLFPFRKVLLKEDNFITYLFGQNKETGYVNTNYVVDNVKEFDLYQTAFKEVKNNKDENADLKAIYRKIIIGSMSIDASTGEKYISLHTNNLPRSAVNATYGIVKQSIKTNVKYNIIAGLSDGYYYSFVGDIQNNEYVAPQKIMMIDADGESKPMTGAYRFINQDGRIVLYDCLTNAVTNYKSQKNSDGNIASFVYEAPANIIDDILGNGDATDPSDTVPAPVQ</sequence>
<name>A0A5M6CHM9_9BACT</name>
<keyword evidence="3" id="KW-1185">Reference proteome</keyword>
<dbReference type="RefSeq" id="WP_150033189.1">
    <property type="nucleotide sequence ID" value="NZ_VWSH01000003.1"/>
</dbReference>
<organism evidence="2 3">
    <name type="scientific">Taibaiella lutea</name>
    <dbReference type="NCBI Taxonomy" id="2608001"/>
    <lineage>
        <taxon>Bacteria</taxon>
        <taxon>Pseudomonadati</taxon>
        <taxon>Bacteroidota</taxon>
        <taxon>Chitinophagia</taxon>
        <taxon>Chitinophagales</taxon>
        <taxon>Chitinophagaceae</taxon>
        <taxon>Taibaiella</taxon>
    </lineage>
</organism>
<evidence type="ECO:0000256" key="1">
    <source>
        <dbReference type="SAM" id="Phobius"/>
    </source>
</evidence>
<dbReference type="AlphaFoldDB" id="A0A5M6CHM9"/>
<gene>
    <name evidence="2" type="ORF">F0919_12950</name>
</gene>
<dbReference type="Proteomes" id="UP000323632">
    <property type="component" value="Unassembled WGS sequence"/>
</dbReference>
<dbReference type="EMBL" id="VWSH01000003">
    <property type="protein sequence ID" value="KAA5533442.1"/>
    <property type="molecule type" value="Genomic_DNA"/>
</dbReference>
<comment type="caution">
    <text evidence="2">The sequence shown here is derived from an EMBL/GenBank/DDBJ whole genome shotgun (WGS) entry which is preliminary data.</text>
</comment>
<accession>A0A5M6CHM9</accession>
<evidence type="ECO:0000313" key="3">
    <source>
        <dbReference type="Proteomes" id="UP000323632"/>
    </source>
</evidence>
<protein>
    <submittedName>
        <fullName evidence="2">Uncharacterized protein</fullName>
    </submittedName>
</protein>
<keyword evidence="1" id="KW-1133">Transmembrane helix</keyword>
<keyword evidence="1" id="KW-0812">Transmembrane</keyword>